<accession>A0A0F9G223</accession>
<sequence>MLNLPKDQQTQIENLTWEIDAIEVTDKPSVKVAQELRNRANKQIKWIESFCSESVKKAHEAHKAAKAQEKALKG</sequence>
<dbReference type="EMBL" id="LAZR01019386">
    <property type="protein sequence ID" value="KKL92734.1"/>
    <property type="molecule type" value="Genomic_DNA"/>
</dbReference>
<protein>
    <submittedName>
        <fullName evidence="1">Uncharacterized protein</fullName>
    </submittedName>
</protein>
<evidence type="ECO:0000313" key="1">
    <source>
        <dbReference type="EMBL" id="KKL92734.1"/>
    </source>
</evidence>
<comment type="caution">
    <text evidence="1">The sequence shown here is derived from an EMBL/GenBank/DDBJ whole genome shotgun (WGS) entry which is preliminary data.</text>
</comment>
<proteinExistence type="predicted"/>
<dbReference type="AlphaFoldDB" id="A0A0F9G223"/>
<feature type="non-terminal residue" evidence="1">
    <location>
        <position position="74"/>
    </location>
</feature>
<organism evidence="1">
    <name type="scientific">marine sediment metagenome</name>
    <dbReference type="NCBI Taxonomy" id="412755"/>
    <lineage>
        <taxon>unclassified sequences</taxon>
        <taxon>metagenomes</taxon>
        <taxon>ecological metagenomes</taxon>
    </lineage>
</organism>
<gene>
    <name evidence="1" type="ORF">LCGC14_1881800</name>
</gene>
<reference evidence="1" key="1">
    <citation type="journal article" date="2015" name="Nature">
        <title>Complex archaea that bridge the gap between prokaryotes and eukaryotes.</title>
        <authorList>
            <person name="Spang A."/>
            <person name="Saw J.H."/>
            <person name="Jorgensen S.L."/>
            <person name="Zaremba-Niedzwiedzka K."/>
            <person name="Martijn J."/>
            <person name="Lind A.E."/>
            <person name="van Eijk R."/>
            <person name="Schleper C."/>
            <person name="Guy L."/>
            <person name="Ettema T.J."/>
        </authorList>
    </citation>
    <scope>NUCLEOTIDE SEQUENCE</scope>
</reference>
<name>A0A0F9G223_9ZZZZ</name>